<evidence type="ECO:0008006" key="4">
    <source>
        <dbReference type="Google" id="ProtNLM"/>
    </source>
</evidence>
<dbReference type="EMBL" id="JAUIRO010000008">
    <property type="protein sequence ID" value="KAK0703332.1"/>
    <property type="molecule type" value="Genomic_DNA"/>
</dbReference>
<evidence type="ECO:0000313" key="2">
    <source>
        <dbReference type="EMBL" id="KAK0703332.1"/>
    </source>
</evidence>
<dbReference type="InterPro" id="IPR036852">
    <property type="entry name" value="Peptidase_S8/S53_dom_sf"/>
</dbReference>
<dbReference type="GO" id="GO:0006508">
    <property type="term" value="P:proteolysis"/>
    <property type="evidence" value="ECO:0007669"/>
    <property type="project" value="InterPro"/>
</dbReference>
<dbReference type="Gene3D" id="3.40.50.200">
    <property type="entry name" value="Peptidase S8/S53 domain"/>
    <property type="match status" value="1"/>
</dbReference>
<gene>
    <name evidence="2" type="ORF">B0T26DRAFT_756889</name>
</gene>
<comment type="similarity">
    <text evidence="1">Belongs to the peptidase S8 family.</text>
</comment>
<comment type="caution">
    <text evidence="2">The sequence shown here is derived from an EMBL/GenBank/DDBJ whole genome shotgun (WGS) entry which is preliminary data.</text>
</comment>
<dbReference type="Proteomes" id="UP001172101">
    <property type="component" value="Unassembled WGS sequence"/>
</dbReference>
<proteinExistence type="inferred from homology"/>
<reference evidence="2" key="1">
    <citation type="submission" date="2023-06" db="EMBL/GenBank/DDBJ databases">
        <title>Genome-scale phylogeny and comparative genomics of the fungal order Sordariales.</title>
        <authorList>
            <consortium name="Lawrence Berkeley National Laboratory"/>
            <person name="Hensen N."/>
            <person name="Bonometti L."/>
            <person name="Westerberg I."/>
            <person name="Brannstrom I.O."/>
            <person name="Guillou S."/>
            <person name="Cros-Aarteil S."/>
            <person name="Calhoun S."/>
            <person name="Haridas S."/>
            <person name="Kuo A."/>
            <person name="Mondo S."/>
            <person name="Pangilinan J."/>
            <person name="Riley R."/>
            <person name="LaButti K."/>
            <person name="Andreopoulos B."/>
            <person name="Lipzen A."/>
            <person name="Chen C."/>
            <person name="Yanf M."/>
            <person name="Daum C."/>
            <person name="Ng V."/>
            <person name="Clum A."/>
            <person name="Steindorff A."/>
            <person name="Ohm R."/>
            <person name="Martin F."/>
            <person name="Silar P."/>
            <person name="Natvig D."/>
            <person name="Lalanne C."/>
            <person name="Gautier V."/>
            <person name="Ament-velasquez S.L."/>
            <person name="Kruys A."/>
            <person name="Hutchinson M.I."/>
            <person name="Powell A.J."/>
            <person name="Barry K."/>
            <person name="Miller A.N."/>
            <person name="Grigoriev I.V."/>
            <person name="Debuchy R."/>
            <person name="Gladieux P."/>
            <person name="Thoren M.H."/>
            <person name="Johannesson H."/>
        </authorList>
    </citation>
    <scope>NUCLEOTIDE SEQUENCE</scope>
    <source>
        <strain evidence="2">SMH2392-1A</strain>
    </source>
</reference>
<dbReference type="AlphaFoldDB" id="A0AA39ZTJ1"/>
<dbReference type="RefSeq" id="XP_060290191.1">
    <property type="nucleotide sequence ID" value="XM_060446171.1"/>
</dbReference>
<dbReference type="SUPFAM" id="SSF52743">
    <property type="entry name" value="Subtilisin-like"/>
    <property type="match status" value="1"/>
</dbReference>
<organism evidence="2 3">
    <name type="scientific">Lasiosphaeria miniovina</name>
    <dbReference type="NCBI Taxonomy" id="1954250"/>
    <lineage>
        <taxon>Eukaryota</taxon>
        <taxon>Fungi</taxon>
        <taxon>Dikarya</taxon>
        <taxon>Ascomycota</taxon>
        <taxon>Pezizomycotina</taxon>
        <taxon>Sordariomycetes</taxon>
        <taxon>Sordariomycetidae</taxon>
        <taxon>Sordariales</taxon>
        <taxon>Lasiosphaeriaceae</taxon>
        <taxon>Lasiosphaeria</taxon>
    </lineage>
</organism>
<evidence type="ECO:0000256" key="1">
    <source>
        <dbReference type="PROSITE-ProRule" id="PRU01240"/>
    </source>
</evidence>
<evidence type="ECO:0000313" key="3">
    <source>
        <dbReference type="Proteomes" id="UP001172101"/>
    </source>
</evidence>
<keyword evidence="3" id="KW-1185">Reference proteome</keyword>
<name>A0AA39ZTJ1_9PEZI</name>
<sequence>MSLGGPYSEAFNTAVHNAFANGVLTVVATGNDGVDANIDENWSGPADWLSGLAKDAAAGRKQSEFAESMGCNLLSQKAPDSRFFSDADAYGGAYMCSDPR</sequence>
<dbReference type="GeneID" id="85329441"/>
<dbReference type="PROSITE" id="PS51892">
    <property type="entry name" value="SUBTILASE"/>
    <property type="match status" value="1"/>
</dbReference>
<protein>
    <recommendedName>
        <fullName evidence="4">Subtilisin</fullName>
    </recommendedName>
</protein>
<dbReference type="GO" id="GO:0004252">
    <property type="term" value="F:serine-type endopeptidase activity"/>
    <property type="evidence" value="ECO:0007669"/>
    <property type="project" value="InterPro"/>
</dbReference>
<comment type="caution">
    <text evidence="1">Lacks conserved residue(s) required for the propagation of feature annotation.</text>
</comment>
<accession>A0AA39ZTJ1</accession>